<feature type="transmembrane region" description="Helical" evidence="2">
    <location>
        <begin position="438"/>
        <end position="461"/>
    </location>
</feature>
<evidence type="ECO:0000259" key="4">
    <source>
        <dbReference type="Pfam" id="PF01757"/>
    </source>
</evidence>
<gene>
    <name evidence="5" type="ORF">HKI87_09g57960</name>
</gene>
<evidence type="ECO:0000256" key="3">
    <source>
        <dbReference type="SAM" id="SignalP"/>
    </source>
</evidence>
<dbReference type="Proteomes" id="UP001472866">
    <property type="component" value="Chromosome 09"/>
</dbReference>
<feature type="transmembrane region" description="Helical" evidence="2">
    <location>
        <begin position="594"/>
        <end position="614"/>
    </location>
</feature>
<keyword evidence="6" id="KW-1185">Reference proteome</keyword>
<reference evidence="5 6" key="1">
    <citation type="submission" date="2024-03" db="EMBL/GenBank/DDBJ databases">
        <title>Complete genome sequence of the green alga Chloropicon roscoffensis RCC1871.</title>
        <authorList>
            <person name="Lemieux C."/>
            <person name="Pombert J.-F."/>
            <person name="Otis C."/>
            <person name="Turmel M."/>
        </authorList>
    </citation>
    <scope>NUCLEOTIDE SEQUENCE [LARGE SCALE GENOMIC DNA]</scope>
    <source>
        <strain evidence="5 6">RCC1871</strain>
    </source>
</reference>
<dbReference type="GO" id="GO:0016747">
    <property type="term" value="F:acyltransferase activity, transferring groups other than amino-acyl groups"/>
    <property type="evidence" value="ECO:0007669"/>
    <property type="project" value="InterPro"/>
</dbReference>
<feature type="transmembrane region" description="Helical" evidence="2">
    <location>
        <begin position="759"/>
        <end position="780"/>
    </location>
</feature>
<evidence type="ECO:0000256" key="1">
    <source>
        <dbReference type="SAM" id="MobiDB-lite"/>
    </source>
</evidence>
<organism evidence="5 6">
    <name type="scientific">Chloropicon roscoffensis</name>
    <dbReference type="NCBI Taxonomy" id="1461544"/>
    <lineage>
        <taxon>Eukaryota</taxon>
        <taxon>Viridiplantae</taxon>
        <taxon>Chlorophyta</taxon>
        <taxon>Chloropicophyceae</taxon>
        <taxon>Chloropicales</taxon>
        <taxon>Chloropicaceae</taxon>
        <taxon>Chloropicon</taxon>
    </lineage>
</organism>
<feature type="transmembrane region" description="Helical" evidence="2">
    <location>
        <begin position="395"/>
        <end position="417"/>
    </location>
</feature>
<evidence type="ECO:0000313" key="5">
    <source>
        <dbReference type="EMBL" id="WZN64241.1"/>
    </source>
</evidence>
<feature type="transmembrane region" description="Helical" evidence="2">
    <location>
        <begin position="718"/>
        <end position="739"/>
    </location>
</feature>
<dbReference type="EMBL" id="CP151509">
    <property type="protein sequence ID" value="WZN64241.1"/>
    <property type="molecule type" value="Genomic_DNA"/>
</dbReference>
<dbReference type="PANTHER" id="PTHR11161">
    <property type="entry name" value="O-ACYLTRANSFERASE"/>
    <property type="match status" value="1"/>
</dbReference>
<dbReference type="InterPro" id="IPR002656">
    <property type="entry name" value="Acyl_transf_3_dom"/>
</dbReference>
<name>A0AAX4PDW3_9CHLO</name>
<feature type="transmembrane region" description="Helical" evidence="2">
    <location>
        <begin position="690"/>
        <end position="711"/>
    </location>
</feature>
<feature type="transmembrane region" description="Helical" evidence="2">
    <location>
        <begin position="553"/>
        <end position="574"/>
    </location>
</feature>
<proteinExistence type="predicted"/>
<keyword evidence="2" id="KW-0812">Transmembrane</keyword>
<dbReference type="Pfam" id="PF01757">
    <property type="entry name" value="Acyl_transf_3"/>
    <property type="match status" value="1"/>
</dbReference>
<feature type="compositionally biased region" description="Basic and acidic residues" evidence="1">
    <location>
        <begin position="841"/>
        <end position="855"/>
    </location>
</feature>
<protein>
    <submittedName>
        <fullName evidence="5">O-acyltransferase like protein</fullName>
    </submittedName>
</protein>
<feature type="signal peptide" evidence="3">
    <location>
        <begin position="1"/>
        <end position="32"/>
    </location>
</feature>
<feature type="transmembrane region" description="Helical" evidence="2">
    <location>
        <begin position="635"/>
        <end position="659"/>
    </location>
</feature>
<sequence>MPRHGAASAAATTTAWCLAVALALASTTTARAADSDRPYLSREECQTNGEALLGDVTFLLENADAVTCASGAGERCCRALNTYFGPNSTFWGCPCYADLFQEGLMQLPAFARPVVQTRLVDCGIPTLNTGCKAVDVNASAVSKEIVEPNLGQSGTMQQYSAPWSFAMKGYDSYGQWYECIRVESAQYCVSLLLAPGVYSETKWGMCVPEDLDNITINAAIVRTNPQFYALNPPKTFCTYPKTLPDWNPAAVGVTAMLVFFAALTFAATVAGYLMRNVFSGREAGAAAGKVGWVRKALGVLGGMGLCFDLQPNWKGLVKEPRVEEQNREGLEANSVSRYLTIDLRSLNGLRTLSMFWIILGHTGSTIYFNFNLSYFSYWSFNPQNYWWLKDWYFPFYAGVLGVDTFLFISGLLVAYKFSQQMSKRSLSKMSWKREIQFWGMYCVARWLRLLPVLVVVMLTVWKLVGQLLTAPGFHLYWDASYVEPCNKYWWATLLFIQNIYPGGESFGNKGYFCVPVSWYLAVDMQLYVFVAPIVLITYHYGLYAKVFQKAKKYMAGSFIFALLATSIGLTAWIVMEHNVMWQFLGVGDFDRYYIKPWTRAPPYLLGMVLGLLIFELQRKEKCQRLYTIFANVKDWVLVILFLAAFVAFVLLAFTPAFYLQTPKGRLPPLSENSDTGMTQDEAHAYMILRYLGWGLCLLVMFTITCIGRGWLVNDLLAGYFWAPMAKLTYCAYLIAIVIQDVTTQSLINHPVYYNTWTMLSYWVVFVVGGYAVSFVCYMCVEAPFGTMLRNALSAMVPKPPQKGEEGKRTVEAENPSGPGADDERPVDEGDLSPGEAIFSPTREEAEAGEIELGHK</sequence>
<feature type="compositionally biased region" description="Basic and acidic residues" evidence="1">
    <location>
        <begin position="801"/>
        <end position="811"/>
    </location>
</feature>
<feature type="region of interest" description="Disordered" evidence="1">
    <location>
        <begin position="798"/>
        <end position="855"/>
    </location>
</feature>
<feature type="transmembrane region" description="Helical" evidence="2">
    <location>
        <begin position="249"/>
        <end position="273"/>
    </location>
</feature>
<evidence type="ECO:0000313" key="6">
    <source>
        <dbReference type="Proteomes" id="UP001472866"/>
    </source>
</evidence>
<keyword evidence="2" id="KW-1133">Transmembrane helix</keyword>
<dbReference type="AlphaFoldDB" id="A0AAX4PDW3"/>
<keyword evidence="3" id="KW-0732">Signal</keyword>
<feature type="transmembrane region" description="Helical" evidence="2">
    <location>
        <begin position="354"/>
        <end position="375"/>
    </location>
</feature>
<feature type="chain" id="PRO_5043702325" evidence="3">
    <location>
        <begin position="33"/>
        <end position="855"/>
    </location>
</feature>
<feature type="domain" description="Acyltransferase 3" evidence="4">
    <location>
        <begin position="344"/>
        <end position="778"/>
    </location>
</feature>
<keyword evidence="2" id="KW-0472">Membrane</keyword>
<feature type="transmembrane region" description="Helical" evidence="2">
    <location>
        <begin position="524"/>
        <end position="541"/>
    </location>
</feature>
<dbReference type="PANTHER" id="PTHR11161:SF0">
    <property type="entry name" value="O-ACYLTRANSFERASE LIKE PROTEIN"/>
    <property type="match status" value="1"/>
</dbReference>
<accession>A0AAX4PDW3</accession>
<dbReference type="InterPro" id="IPR052728">
    <property type="entry name" value="O2_lipid_transport_reg"/>
</dbReference>
<evidence type="ECO:0000256" key="2">
    <source>
        <dbReference type="SAM" id="Phobius"/>
    </source>
</evidence>